<protein>
    <recommendedName>
        <fullName evidence="3">Methyltransferase, TIGR04325 family</fullName>
    </recommendedName>
</protein>
<reference evidence="1 2" key="2">
    <citation type="submission" date="2006-07" db="EMBL/GenBank/DDBJ databases">
        <title>Sequencing of the draft genome and assembly of Chlorobium ferroxidans DSM 13031.</title>
        <authorList>
            <consortium name="US DOE Joint Genome Institute (JGI-PGF)"/>
            <person name="Copeland A."/>
            <person name="Lucas S."/>
            <person name="Lapidus A."/>
            <person name="Barry K."/>
            <person name="Glavina del Rio T."/>
            <person name="Dalin E."/>
            <person name="Tice H."/>
            <person name="Bruce D."/>
            <person name="Pitluck S."/>
            <person name="Richardson P."/>
        </authorList>
    </citation>
    <scope>NUCLEOTIDE SEQUENCE [LARGE SCALE GENOMIC DNA]</scope>
    <source>
        <strain evidence="1 2">DSM 13031</strain>
    </source>
</reference>
<sequence length="299" mass="34039">MADELSNNHSERCFLSAPERFVFIINTEVTIKSENMTLTENKRKLFNIWEGIYDSWQDAEKNACGSGFGGDVYHQRSLTAAKECCHSLCEGIPIPQFHKQRSTLLPITVAMMLSNYENIKILDFGGGFGIGYMTLLESVENDMDSIDYTIVEVPEIIESASALHAGKVKYLSALPQSEQYNLVYVASSLQYIEHWANLLTDLAAYNSEYILLSDVFAGSNPAFVSLQNYYDSKIPHWFINFDELIEVLDSIGYKLKMKSYAGSRRLHFDDTLPMDNFPEQYRVKQTLHLLLQKKSVCKS</sequence>
<proteinExistence type="predicted"/>
<dbReference type="Proteomes" id="UP000004162">
    <property type="component" value="Unassembled WGS sequence"/>
</dbReference>
<dbReference type="Gene3D" id="3.40.50.150">
    <property type="entry name" value="Vaccinia Virus protein VP39"/>
    <property type="match status" value="1"/>
</dbReference>
<dbReference type="SUPFAM" id="SSF53335">
    <property type="entry name" value="S-adenosyl-L-methionine-dependent methyltransferases"/>
    <property type="match status" value="1"/>
</dbReference>
<evidence type="ECO:0000313" key="1">
    <source>
        <dbReference type="EMBL" id="EAT59812.1"/>
    </source>
</evidence>
<dbReference type="EMBL" id="AASE01000002">
    <property type="protein sequence ID" value="EAT59812.1"/>
    <property type="molecule type" value="Genomic_DNA"/>
</dbReference>
<organism evidence="1 2">
    <name type="scientific">Chlorobium ferrooxidans DSM 13031</name>
    <dbReference type="NCBI Taxonomy" id="377431"/>
    <lineage>
        <taxon>Bacteria</taxon>
        <taxon>Pseudomonadati</taxon>
        <taxon>Chlorobiota</taxon>
        <taxon>Chlorobiia</taxon>
        <taxon>Chlorobiales</taxon>
        <taxon>Chlorobiaceae</taxon>
        <taxon>Chlorobium/Pelodictyon group</taxon>
        <taxon>Chlorobium</taxon>
    </lineage>
</organism>
<dbReference type="InterPro" id="IPR029063">
    <property type="entry name" value="SAM-dependent_MTases_sf"/>
</dbReference>
<evidence type="ECO:0008006" key="3">
    <source>
        <dbReference type="Google" id="ProtNLM"/>
    </source>
</evidence>
<dbReference type="NCBIfam" id="TIGR04325">
    <property type="entry name" value="MTase_LIC12133"/>
    <property type="match status" value="1"/>
</dbReference>
<name>Q0YTT9_9CHLB</name>
<keyword evidence="2" id="KW-1185">Reference proteome</keyword>
<dbReference type="InterPro" id="IPR027612">
    <property type="entry name" value="Put_MTase_LIC12133"/>
</dbReference>
<gene>
    <name evidence="1" type="ORF">CferDRAFT_1819</name>
</gene>
<dbReference type="OrthoDB" id="118271at2"/>
<dbReference type="AlphaFoldDB" id="Q0YTT9"/>
<reference evidence="1 2" key="1">
    <citation type="submission" date="2006-07" db="EMBL/GenBank/DDBJ databases">
        <title>Annotation of the draft genome assembly of Chlorobium ferroxidans DSM 13031.</title>
        <authorList>
            <consortium name="US DOE Joint Genome Institute (JGI-ORNL)"/>
            <person name="Larimer F."/>
            <person name="Land M."/>
            <person name="Hauser L."/>
        </authorList>
    </citation>
    <scope>NUCLEOTIDE SEQUENCE [LARGE SCALE GENOMIC DNA]</scope>
    <source>
        <strain evidence="1 2">DSM 13031</strain>
    </source>
</reference>
<accession>Q0YTT9</accession>
<evidence type="ECO:0000313" key="2">
    <source>
        <dbReference type="Proteomes" id="UP000004162"/>
    </source>
</evidence>
<comment type="caution">
    <text evidence="1">The sequence shown here is derived from an EMBL/GenBank/DDBJ whole genome shotgun (WGS) entry which is preliminary data.</text>
</comment>